<comment type="similarity">
    <text evidence="3">Belongs to the RNase Z family.</text>
</comment>
<dbReference type="EC" id="3.1.26.11" evidence="4"/>
<evidence type="ECO:0000256" key="5">
    <source>
        <dbReference type="ARBA" id="ARBA00022694"/>
    </source>
</evidence>
<dbReference type="HOGENOM" id="CLU_495394_0_0_1"/>
<evidence type="ECO:0000313" key="14">
    <source>
        <dbReference type="Proteomes" id="UP000054248"/>
    </source>
</evidence>
<gene>
    <name evidence="13" type="ORF">M407DRAFT_17385</name>
</gene>
<sequence length="550" mass="59939">MQWSLRVITGLTADTEPSLILKFESPPAKYIFNVPEGTNRACIQKRYGIAKTKAAFLTRLHPEQIGGFPGLVMMLADINSRDLAVCGPAGLTHYVASTRFYARRTAFGVNVNEYKHHDMPPAGNATPATLPPPIFKDENIVVHSIALYPSAVDDDGSTGSPSGSSKRKRSSSATPPPSAKRRSTEASPVPTQFLEADVPLPSVPTGAPLDDAGRIHRERILHLMFRPPASNTGPAVATYDMDLDKAAESAPGSPSKASSSTFDQQFWSRRLPKFRETPQTLAYFVVGPATRGKFDAKRAKELGVVGPLCSKLTRGETVTTPSGNVVTPDMCVGPSIPPPAFLFLHVPDPTYIDSIFSSPEFFLPSTYGSTVQLHAIIHRVGPGVLEDKRYREWMASFEPAVNHMIASERYSPDQVTYSSSARMQLELSYLDNEIFRPPHHGETAPASLSSWPDLPPKTSILAQDTEISMHPRLDPAPTRFVPPDDFKATLEAIDSGSYVHPLENIYKTAREDAERSSSSHLPTHSNGEDVAITTLGTGSAMPSKYRNGKY</sequence>
<evidence type="ECO:0000313" key="13">
    <source>
        <dbReference type="EMBL" id="KIO33776.1"/>
    </source>
</evidence>
<evidence type="ECO:0000256" key="1">
    <source>
        <dbReference type="ARBA" id="ARBA00000402"/>
    </source>
</evidence>
<evidence type="ECO:0000256" key="7">
    <source>
        <dbReference type="ARBA" id="ARBA00022723"/>
    </source>
</evidence>
<dbReference type="STRING" id="1051891.A0A0C3QVT0"/>
<comment type="cofactor">
    <cofactor evidence="2">
        <name>Zn(2+)</name>
        <dbReference type="ChEBI" id="CHEBI:29105"/>
    </cofactor>
</comment>
<keyword evidence="14" id="KW-1185">Reference proteome</keyword>
<keyword evidence="9" id="KW-0378">Hydrolase</keyword>
<evidence type="ECO:0000259" key="12">
    <source>
        <dbReference type="Pfam" id="PF13691"/>
    </source>
</evidence>
<dbReference type="AlphaFoldDB" id="A0A0C3QVT0"/>
<reference evidence="13 14" key="1">
    <citation type="submission" date="2014-04" db="EMBL/GenBank/DDBJ databases">
        <authorList>
            <consortium name="DOE Joint Genome Institute"/>
            <person name="Kuo A."/>
            <person name="Girlanda M."/>
            <person name="Perotto S."/>
            <person name="Kohler A."/>
            <person name="Nagy L.G."/>
            <person name="Floudas D."/>
            <person name="Copeland A."/>
            <person name="Barry K.W."/>
            <person name="Cichocki N."/>
            <person name="Veneault-Fourrey C."/>
            <person name="LaButti K."/>
            <person name="Lindquist E.A."/>
            <person name="Lipzen A."/>
            <person name="Lundell T."/>
            <person name="Morin E."/>
            <person name="Murat C."/>
            <person name="Sun H."/>
            <person name="Tunlid A."/>
            <person name="Henrissat B."/>
            <person name="Grigoriev I.V."/>
            <person name="Hibbett D.S."/>
            <person name="Martin F."/>
            <person name="Nordberg H.P."/>
            <person name="Cantor M.N."/>
            <person name="Hua S.X."/>
        </authorList>
    </citation>
    <scope>NUCLEOTIDE SEQUENCE [LARGE SCALE GENOMIC DNA]</scope>
    <source>
        <strain evidence="13 14">MUT 4182</strain>
    </source>
</reference>
<keyword evidence="5" id="KW-0819">tRNA processing</keyword>
<feature type="region of interest" description="Disordered" evidence="11">
    <location>
        <begin position="152"/>
        <end position="188"/>
    </location>
</feature>
<evidence type="ECO:0000256" key="10">
    <source>
        <dbReference type="ARBA" id="ARBA00022833"/>
    </source>
</evidence>
<dbReference type="GO" id="GO:0042781">
    <property type="term" value="F:3'-tRNA processing endoribonuclease activity"/>
    <property type="evidence" value="ECO:0007669"/>
    <property type="project" value="UniProtKB-EC"/>
</dbReference>
<keyword evidence="7" id="KW-0479">Metal-binding</keyword>
<reference evidence="14" key="2">
    <citation type="submission" date="2015-01" db="EMBL/GenBank/DDBJ databases">
        <title>Evolutionary Origins and Diversification of the Mycorrhizal Mutualists.</title>
        <authorList>
            <consortium name="DOE Joint Genome Institute"/>
            <consortium name="Mycorrhizal Genomics Consortium"/>
            <person name="Kohler A."/>
            <person name="Kuo A."/>
            <person name="Nagy L.G."/>
            <person name="Floudas D."/>
            <person name="Copeland A."/>
            <person name="Barry K.W."/>
            <person name="Cichocki N."/>
            <person name="Veneault-Fourrey C."/>
            <person name="LaButti K."/>
            <person name="Lindquist E.A."/>
            <person name="Lipzen A."/>
            <person name="Lundell T."/>
            <person name="Morin E."/>
            <person name="Murat C."/>
            <person name="Riley R."/>
            <person name="Ohm R."/>
            <person name="Sun H."/>
            <person name="Tunlid A."/>
            <person name="Henrissat B."/>
            <person name="Grigoriev I.V."/>
            <person name="Hibbett D.S."/>
            <person name="Martin F."/>
        </authorList>
    </citation>
    <scope>NUCLEOTIDE SEQUENCE [LARGE SCALE GENOMIC DNA]</scope>
    <source>
        <strain evidence="14">MUT 4182</strain>
    </source>
</reference>
<organism evidence="13 14">
    <name type="scientific">Tulasnella calospora MUT 4182</name>
    <dbReference type="NCBI Taxonomy" id="1051891"/>
    <lineage>
        <taxon>Eukaryota</taxon>
        <taxon>Fungi</taxon>
        <taxon>Dikarya</taxon>
        <taxon>Basidiomycota</taxon>
        <taxon>Agaricomycotina</taxon>
        <taxon>Agaricomycetes</taxon>
        <taxon>Cantharellales</taxon>
        <taxon>Tulasnellaceae</taxon>
        <taxon>Tulasnella</taxon>
    </lineage>
</organism>
<dbReference type="InterPro" id="IPR036866">
    <property type="entry name" value="RibonucZ/Hydroxyglut_hydro"/>
</dbReference>
<keyword evidence="10" id="KW-0862">Zinc</keyword>
<keyword evidence="8" id="KW-0255">Endonuclease</keyword>
<dbReference type="PANTHER" id="PTHR12553:SF49">
    <property type="entry name" value="ZINC PHOSPHODIESTERASE ELAC PROTEIN 2"/>
    <property type="match status" value="1"/>
</dbReference>
<dbReference type="OrthoDB" id="527344at2759"/>
<evidence type="ECO:0000256" key="8">
    <source>
        <dbReference type="ARBA" id="ARBA00022759"/>
    </source>
</evidence>
<dbReference type="SUPFAM" id="SSF56281">
    <property type="entry name" value="Metallo-hydrolase/oxidoreductase"/>
    <property type="match status" value="1"/>
</dbReference>
<dbReference type="GO" id="GO:0005739">
    <property type="term" value="C:mitochondrion"/>
    <property type="evidence" value="ECO:0007669"/>
    <property type="project" value="TreeGrafter"/>
</dbReference>
<accession>A0A0C3QVT0</accession>
<dbReference type="Gene3D" id="3.60.15.10">
    <property type="entry name" value="Ribonuclease Z/Hydroxyacylglutathione hydrolase-like"/>
    <property type="match status" value="1"/>
</dbReference>
<dbReference type="EMBL" id="KN822946">
    <property type="protein sequence ID" value="KIO33776.1"/>
    <property type="molecule type" value="Genomic_DNA"/>
</dbReference>
<feature type="domain" description="tRNase Z endonuclease" evidence="12">
    <location>
        <begin position="7"/>
        <end position="67"/>
    </location>
</feature>
<dbReference type="Pfam" id="PF13691">
    <property type="entry name" value="Lactamase_B_4"/>
    <property type="match status" value="1"/>
</dbReference>
<feature type="region of interest" description="Disordered" evidence="11">
    <location>
        <begin position="436"/>
        <end position="455"/>
    </location>
</feature>
<evidence type="ECO:0000256" key="3">
    <source>
        <dbReference type="ARBA" id="ARBA00007823"/>
    </source>
</evidence>
<dbReference type="GO" id="GO:1990180">
    <property type="term" value="P:mitochondrial tRNA 3'-end processing"/>
    <property type="evidence" value="ECO:0007669"/>
    <property type="project" value="TreeGrafter"/>
</dbReference>
<comment type="catalytic activity">
    <reaction evidence="1">
        <text>Endonucleolytic cleavage of RNA, removing extra 3' nucleotides from tRNA precursor, generating 3' termini of tRNAs. A 3'-hydroxy group is left at the tRNA terminus and a 5'-phosphoryl group is left at the trailer molecule.</text>
        <dbReference type="EC" id="3.1.26.11"/>
    </reaction>
</comment>
<dbReference type="PANTHER" id="PTHR12553">
    <property type="entry name" value="ZINC PHOSPHODIESTERASE ELAC PROTEIN 2"/>
    <property type="match status" value="1"/>
</dbReference>
<evidence type="ECO:0000256" key="6">
    <source>
        <dbReference type="ARBA" id="ARBA00022722"/>
    </source>
</evidence>
<proteinExistence type="inferred from homology"/>
<name>A0A0C3QVT0_9AGAM</name>
<evidence type="ECO:0000256" key="2">
    <source>
        <dbReference type="ARBA" id="ARBA00001947"/>
    </source>
</evidence>
<evidence type="ECO:0000256" key="11">
    <source>
        <dbReference type="SAM" id="MobiDB-lite"/>
    </source>
</evidence>
<evidence type="ECO:0000256" key="9">
    <source>
        <dbReference type="ARBA" id="ARBA00022801"/>
    </source>
</evidence>
<evidence type="ECO:0000256" key="4">
    <source>
        <dbReference type="ARBA" id="ARBA00012477"/>
    </source>
</evidence>
<dbReference type="InterPro" id="IPR027794">
    <property type="entry name" value="tRNase_Z_dom"/>
</dbReference>
<dbReference type="Proteomes" id="UP000054248">
    <property type="component" value="Unassembled WGS sequence"/>
</dbReference>
<feature type="region of interest" description="Disordered" evidence="11">
    <location>
        <begin position="510"/>
        <end position="550"/>
    </location>
</feature>
<dbReference type="InterPro" id="IPR047151">
    <property type="entry name" value="RNZ2-like"/>
</dbReference>
<protein>
    <recommendedName>
        <fullName evidence="4">ribonuclease Z</fullName>
        <ecNumber evidence="4">3.1.26.11</ecNumber>
    </recommendedName>
</protein>
<dbReference type="GO" id="GO:0046872">
    <property type="term" value="F:metal ion binding"/>
    <property type="evidence" value="ECO:0007669"/>
    <property type="project" value="UniProtKB-KW"/>
</dbReference>
<keyword evidence="6" id="KW-0540">Nuclease</keyword>